<feature type="transmembrane region" description="Helical" evidence="1">
    <location>
        <begin position="175"/>
        <end position="198"/>
    </location>
</feature>
<organism evidence="5">
    <name type="scientific">freshwater metagenome</name>
    <dbReference type="NCBI Taxonomy" id="449393"/>
    <lineage>
        <taxon>unclassified sequences</taxon>
        <taxon>metagenomes</taxon>
        <taxon>ecological metagenomes</taxon>
    </lineage>
</organism>
<reference evidence="5" key="1">
    <citation type="submission" date="2020-05" db="EMBL/GenBank/DDBJ databases">
        <authorList>
            <person name="Chiriac C."/>
            <person name="Salcher M."/>
            <person name="Ghai R."/>
            <person name="Kavagutti S V."/>
        </authorList>
    </citation>
    <scope>NUCLEOTIDE SEQUENCE</scope>
</reference>
<dbReference type="EMBL" id="CAFBOL010000005">
    <property type="protein sequence ID" value="CAB4974280.1"/>
    <property type="molecule type" value="Genomic_DNA"/>
</dbReference>
<dbReference type="AlphaFoldDB" id="A0A6J7HW11"/>
<dbReference type="EMBL" id="CAESGF010000004">
    <property type="protein sequence ID" value="CAB4363055.1"/>
    <property type="molecule type" value="Genomic_DNA"/>
</dbReference>
<feature type="transmembrane region" description="Helical" evidence="1">
    <location>
        <begin position="50"/>
        <end position="70"/>
    </location>
</feature>
<name>A0A6J7HW11_9ZZZZ</name>
<dbReference type="EMBL" id="CAFBIY010000020">
    <property type="protein sequence ID" value="CAB4847815.1"/>
    <property type="molecule type" value="Genomic_DNA"/>
</dbReference>
<dbReference type="PANTHER" id="PTHR41282">
    <property type="entry name" value="CONSERVED TRANSMEMBRANE PROTEIN-RELATED"/>
    <property type="match status" value="1"/>
</dbReference>
<evidence type="ECO:0000313" key="5">
    <source>
        <dbReference type="EMBL" id="CAB4923206.1"/>
    </source>
</evidence>
<feature type="transmembrane region" description="Helical" evidence="1">
    <location>
        <begin position="108"/>
        <end position="128"/>
    </location>
</feature>
<protein>
    <submittedName>
        <fullName evidence="5">Unannotated protein</fullName>
    </submittedName>
</protein>
<dbReference type="EMBL" id="CAEZYF010000007">
    <property type="protein sequence ID" value="CAB4722008.1"/>
    <property type="molecule type" value="Genomic_DNA"/>
</dbReference>
<dbReference type="InterPro" id="IPR010539">
    <property type="entry name" value="BaxI_1-like"/>
</dbReference>
<dbReference type="Pfam" id="PF12811">
    <property type="entry name" value="BaxI_1"/>
    <property type="match status" value="1"/>
</dbReference>
<feature type="transmembrane region" description="Helical" evidence="1">
    <location>
        <begin position="204"/>
        <end position="227"/>
    </location>
</feature>
<accession>A0A6J7HW11</accession>
<sequence length="268" mass="28223">MSNPLMNEKAAANAARAGWGAPDPSTRSTPITDGPVSAWSPKVMTVGGTATATGVLMVLLLATATIGWVMAPSSSANASGALGLAIGGVVVGLICALVLRFKPTLAPVLAPIYALAEGFALGVISHAYDAQYKGIVIQAVGATLGVFAVMLFLYKSRILKVTERFKRIVMTATMGLMLFYAVSFVIGLFTGFSSISFFNSASPMGILFSVVAAGLAAMMLAVDFDLIEKGAKEGWPKGMEWYAAFGLLATLVWLYLEILRLLSKLERR</sequence>
<keyword evidence="1" id="KW-1133">Transmembrane helix</keyword>
<keyword evidence="1" id="KW-0812">Transmembrane</keyword>
<feature type="transmembrane region" description="Helical" evidence="1">
    <location>
        <begin position="134"/>
        <end position="154"/>
    </location>
</feature>
<evidence type="ECO:0000313" key="4">
    <source>
        <dbReference type="EMBL" id="CAB4847815.1"/>
    </source>
</evidence>
<proteinExistence type="predicted"/>
<dbReference type="PANTHER" id="PTHR41282:SF1">
    <property type="entry name" value="CONSERVED TRANSMEMBRANE PROTEIN-RELATED"/>
    <property type="match status" value="1"/>
</dbReference>
<dbReference type="EMBL" id="CAFBMT010000004">
    <property type="protein sequence ID" value="CAB4923206.1"/>
    <property type="molecule type" value="Genomic_DNA"/>
</dbReference>
<feature type="transmembrane region" description="Helical" evidence="1">
    <location>
        <begin position="239"/>
        <end position="256"/>
    </location>
</feature>
<feature type="transmembrane region" description="Helical" evidence="1">
    <location>
        <begin position="82"/>
        <end position="101"/>
    </location>
</feature>
<dbReference type="PIRSF" id="PIRSF009160">
    <property type="entry name" value="UCP009160"/>
    <property type="match status" value="1"/>
</dbReference>
<gene>
    <name evidence="3" type="ORF">UFOPK2656_01422</name>
    <name evidence="4" type="ORF">UFOPK3267_00555</name>
    <name evidence="5" type="ORF">UFOPK3651_00993</name>
    <name evidence="6" type="ORF">UFOPK3931_00390</name>
    <name evidence="2" type="ORF">UFOPK4189_00832</name>
</gene>
<evidence type="ECO:0000313" key="6">
    <source>
        <dbReference type="EMBL" id="CAB4974280.1"/>
    </source>
</evidence>
<evidence type="ECO:0000313" key="3">
    <source>
        <dbReference type="EMBL" id="CAB4722008.1"/>
    </source>
</evidence>
<keyword evidence="1" id="KW-0472">Membrane</keyword>
<evidence type="ECO:0000313" key="2">
    <source>
        <dbReference type="EMBL" id="CAB4363055.1"/>
    </source>
</evidence>
<evidence type="ECO:0000256" key="1">
    <source>
        <dbReference type="SAM" id="Phobius"/>
    </source>
</evidence>